<evidence type="ECO:0000313" key="2">
    <source>
        <dbReference type="EMBL" id="GAQ35059.1"/>
    </source>
</evidence>
<dbReference type="AlphaFoldDB" id="A0A100I5F4"/>
<keyword evidence="1" id="KW-0472">Membrane</keyword>
<evidence type="ECO:0008006" key="4">
    <source>
        <dbReference type="Google" id="ProtNLM"/>
    </source>
</evidence>
<proteinExistence type="predicted"/>
<feature type="transmembrane region" description="Helical" evidence="1">
    <location>
        <begin position="43"/>
        <end position="62"/>
    </location>
</feature>
<evidence type="ECO:0000313" key="3">
    <source>
        <dbReference type="Proteomes" id="UP000068243"/>
    </source>
</evidence>
<protein>
    <recommendedName>
        <fullName evidence="4">NADH-ubiquinone reductase complex 1 MLRQ subunit</fullName>
    </recommendedName>
</protein>
<accession>A0A100I5F4</accession>
<keyword evidence="1" id="KW-0812">Transmembrane</keyword>
<dbReference type="VEuPathDB" id="FungiDB:ASPNIDRAFT2_1144427"/>
<evidence type="ECO:0000256" key="1">
    <source>
        <dbReference type="SAM" id="Phobius"/>
    </source>
</evidence>
<dbReference type="VEuPathDB" id="FungiDB:An02g01710"/>
<comment type="caution">
    <text evidence="2">The sequence shown here is derived from an EMBL/GenBank/DDBJ whole genome shotgun (WGS) entry which is preliminary data.</text>
</comment>
<organism evidence="2 3">
    <name type="scientific">Aspergillus niger</name>
    <dbReference type="NCBI Taxonomy" id="5061"/>
    <lineage>
        <taxon>Eukaryota</taxon>
        <taxon>Fungi</taxon>
        <taxon>Dikarya</taxon>
        <taxon>Ascomycota</taxon>
        <taxon>Pezizomycotina</taxon>
        <taxon>Eurotiomycetes</taxon>
        <taxon>Eurotiomycetidae</taxon>
        <taxon>Eurotiales</taxon>
        <taxon>Aspergillaceae</taxon>
        <taxon>Aspergillus</taxon>
        <taxon>Aspergillus subgen. Circumdati</taxon>
    </lineage>
</organism>
<dbReference type="VEuPathDB" id="FungiDB:M747DRAFT_291890"/>
<dbReference type="VEuPathDB" id="FungiDB:ATCC64974_60390"/>
<dbReference type="Proteomes" id="UP000068243">
    <property type="component" value="Unassembled WGS sequence"/>
</dbReference>
<sequence>MFPTRVLRMQASRPFAFPAPKENHSAHTISQRLRTLKRVPPELIPLGLVLGVAVGAAIYSSTRKLMTDKTLRLYRNSPEDREH</sequence>
<dbReference type="EMBL" id="BCMY01000001">
    <property type="protein sequence ID" value="GAQ35059.1"/>
    <property type="molecule type" value="Genomic_DNA"/>
</dbReference>
<dbReference type="OrthoDB" id="202195at2759"/>
<gene>
    <name evidence="2" type="ORF">ABL_01028</name>
</gene>
<dbReference type="OMA" id="PTRVLRM"/>
<dbReference type="Pfam" id="PF06522">
    <property type="entry name" value="B12D"/>
    <property type="match status" value="1"/>
</dbReference>
<name>A0A100I5F4_ASPNG</name>
<dbReference type="InterPro" id="IPR010530">
    <property type="entry name" value="B12D"/>
</dbReference>
<reference evidence="3" key="1">
    <citation type="journal article" date="2016" name="Genome Announc.">
        <title>Draft genome sequence of Aspergillus niger strain An76.</title>
        <authorList>
            <person name="Gong W."/>
            <person name="Cheng Z."/>
            <person name="Zhang H."/>
            <person name="Liu L."/>
            <person name="Gao P."/>
            <person name="Wang L."/>
        </authorList>
    </citation>
    <scope>NUCLEOTIDE SEQUENCE [LARGE SCALE GENOMIC DNA]</scope>
    <source>
        <strain evidence="3">An76</strain>
    </source>
</reference>
<keyword evidence="1" id="KW-1133">Transmembrane helix</keyword>